<keyword evidence="1" id="KW-0479">Metal-binding</keyword>
<evidence type="ECO:0000259" key="2">
    <source>
        <dbReference type="PROSITE" id="PS50966"/>
    </source>
</evidence>
<dbReference type="OrthoDB" id="2438752at2759"/>
<dbReference type="PANTHER" id="PTHR47718">
    <property type="entry name" value="OS01G0519700 PROTEIN"/>
    <property type="match status" value="1"/>
</dbReference>
<keyword evidence="1" id="KW-0863">Zinc-finger</keyword>
<comment type="caution">
    <text evidence="3">The sequence shown here is derived from an EMBL/GenBank/DDBJ whole genome shotgun (WGS) entry which is preliminary data.</text>
</comment>
<sequence length="506" mass="59216">MSLFGSEIPTITEPLELSIGCHFDTWIVVENTIKEYGKSERVVRKRTYVCEYFERYKLNKMNSIEQQHNKGSKKTDCKWHVNLNKLKNTDFVHITFIHPDHNHELLANNSIFATAFRRFDISIMKEIEHAIVYGHCDVYTIRNLLQPLFPDQLFLTQDLSNAIQKIKQKHQMVGSDASCLLKFLLKKQKEDPTMFVQPLINADSAQAFLNDETQESYEWVLQQTLDATGSKPCVILTDMDSAMISACQNIYKNTNNYMHNTLYLIRNSWACAFTSHIFTAGMQSTQRVKSINVIVHKAIFSSSTMAEAVEYLDSQMQKEELNATFMEWKYKSITYHQPFVDQEDELGSDQEEVNNIEDHYDYRQTYLKALLNSVSEKSIKEIWRITPYMIPSSYQHIVTFEDGTYMCTCLLLVSHRIICRHYFKLMVENSNALFHLLLMPTRWLQDDAWNHVDTIFNELFIGTSSKKLKQIQDNDTVQQANFIPMHYDNIQEVQIRNRVQKKVDYG</sequence>
<dbReference type="PROSITE" id="PS50966">
    <property type="entry name" value="ZF_SWIM"/>
    <property type="match status" value="1"/>
</dbReference>
<dbReference type="AlphaFoldDB" id="A0A8H3MCL2"/>
<dbReference type="EMBL" id="BLAL01000303">
    <property type="protein sequence ID" value="GET01986.1"/>
    <property type="molecule type" value="Genomic_DNA"/>
</dbReference>
<proteinExistence type="predicted"/>
<name>A0A8H3MCL2_9GLOM</name>
<evidence type="ECO:0000313" key="3">
    <source>
        <dbReference type="EMBL" id="GET01986.1"/>
    </source>
</evidence>
<evidence type="ECO:0000256" key="1">
    <source>
        <dbReference type="PROSITE-ProRule" id="PRU00325"/>
    </source>
</evidence>
<keyword evidence="1" id="KW-0862">Zinc</keyword>
<dbReference type="InterPro" id="IPR007527">
    <property type="entry name" value="Znf_SWIM"/>
</dbReference>
<dbReference type="Proteomes" id="UP000615446">
    <property type="component" value="Unassembled WGS sequence"/>
</dbReference>
<reference evidence="3" key="1">
    <citation type="submission" date="2019-10" db="EMBL/GenBank/DDBJ databases">
        <title>Conservation and host-specific expression of non-tandemly repeated heterogenous ribosome RNA gene in arbuscular mycorrhizal fungi.</title>
        <authorList>
            <person name="Maeda T."/>
            <person name="Kobayashi Y."/>
            <person name="Nakagawa T."/>
            <person name="Ezawa T."/>
            <person name="Yamaguchi K."/>
            <person name="Bino T."/>
            <person name="Nishimoto Y."/>
            <person name="Shigenobu S."/>
            <person name="Kawaguchi M."/>
        </authorList>
    </citation>
    <scope>NUCLEOTIDE SEQUENCE</scope>
    <source>
        <strain evidence="3">HR1</strain>
    </source>
</reference>
<organism evidence="3 4">
    <name type="scientific">Rhizophagus clarus</name>
    <dbReference type="NCBI Taxonomy" id="94130"/>
    <lineage>
        <taxon>Eukaryota</taxon>
        <taxon>Fungi</taxon>
        <taxon>Fungi incertae sedis</taxon>
        <taxon>Mucoromycota</taxon>
        <taxon>Glomeromycotina</taxon>
        <taxon>Glomeromycetes</taxon>
        <taxon>Glomerales</taxon>
        <taxon>Glomeraceae</taxon>
        <taxon>Rhizophagus</taxon>
    </lineage>
</organism>
<dbReference type="PANTHER" id="PTHR47718:SF17">
    <property type="entry name" value="PROTEIN FAR1-RELATED SEQUENCE 5-LIKE"/>
    <property type="match status" value="1"/>
</dbReference>
<dbReference type="GO" id="GO:0008270">
    <property type="term" value="F:zinc ion binding"/>
    <property type="evidence" value="ECO:0007669"/>
    <property type="project" value="UniProtKB-KW"/>
</dbReference>
<protein>
    <recommendedName>
        <fullName evidence="2">SWIM-type domain-containing protein</fullName>
    </recommendedName>
</protein>
<evidence type="ECO:0000313" key="4">
    <source>
        <dbReference type="Proteomes" id="UP000615446"/>
    </source>
</evidence>
<accession>A0A8H3MCL2</accession>
<feature type="domain" description="SWIM-type" evidence="2">
    <location>
        <begin position="394"/>
        <end position="430"/>
    </location>
</feature>
<gene>
    <name evidence="3" type="ORF">RCL2_002836700</name>
</gene>